<dbReference type="InterPro" id="IPR008551">
    <property type="entry name" value="TANGO2"/>
</dbReference>
<proteinExistence type="predicted"/>
<sequence length="240" mass="27854">MCIAIIQKSQNPSFSFFIAINREEIYSKKWKKVAMHWPNYPHCYGYLDIESGGTWLAYTEHLMGIIINREFPINLKLNTRAFVVLEALEGAISIQDAIQNLDYLDFSLIKPFNLLLIDKQSVWYGTNWVSTIRAKIQFTQLCQDLIVLNRTSPNDFDQIRVHHAFQTFSHLVQPNPVLNQWMAWETELTKTCLTTSPNDEYELWLKSANWGTLSSDIIAVELTKKTPFLIHSVKSKNHDT</sequence>
<dbReference type="Proteomes" id="UP000541352">
    <property type="component" value="Unassembled WGS sequence"/>
</dbReference>
<protein>
    <submittedName>
        <fullName evidence="1">Uncharacterized protein with NRDE domain</fullName>
    </submittedName>
</protein>
<keyword evidence="2" id="KW-1185">Reference proteome</keyword>
<dbReference type="PANTHER" id="PTHR17985">
    <property type="entry name" value="SER/THR-RICH PROTEIN T10 IN DGCR REGION"/>
    <property type="match status" value="1"/>
</dbReference>
<organism evidence="1 2">
    <name type="scientific">Runella defluvii</name>
    <dbReference type="NCBI Taxonomy" id="370973"/>
    <lineage>
        <taxon>Bacteria</taxon>
        <taxon>Pseudomonadati</taxon>
        <taxon>Bacteroidota</taxon>
        <taxon>Cytophagia</taxon>
        <taxon>Cytophagales</taxon>
        <taxon>Spirosomataceae</taxon>
        <taxon>Runella</taxon>
    </lineage>
</organism>
<evidence type="ECO:0000313" key="1">
    <source>
        <dbReference type="EMBL" id="MBB3841066.1"/>
    </source>
</evidence>
<gene>
    <name evidence="1" type="ORF">FHS57_005087</name>
</gene>
<dbReference type="PANTHER" id="PTHR17985:SF8">
    <property type="entry name" value="TRANSPORT AND GOLGI ORGANIZATION PROTEIN 2 HOMOLOG"/>
    <property type="match status" value="1"/>
</dbReference>
<dbReference type="EMBL" id="JACIBY010000014">
    <property type="protein sequence ID" value="MBB3841066.1"/>
    <property type="molecule type" value="Genomic_DNA"/>
</dbReference>
<comment type="caution">
    <text evidence="1">The sequence shown here is derived from an EMBL/GenBank/DDBJ whole genome shotgun (WGS) entry which is preliminary data.</text>
</comment>
<reference evidence="1 2" key="1">
    <citation type="submission" date="2020-08" db="EMBL/GenBank/DDBJ databases">
        <title>Genomic Encyclopedia of Type Strains, Phase IV (KMG-IV): sequencing the most valuable type-strain genomes for metagenomic binning, comparative biology and taxonomic classification.</title>
        <authorList>
            <person name="Goeker M."/>
        </authorList>
    </citation>
    <scope>NUCLEOTIDE SEQUENCE [LARGE SCALE GENOMIC DNA]</scope>
    <source>
        <strain evidence="1 2">DSM 17976</strain>
    </source>
</reference>
<dbReference type="GO" id="GO:0009306">
    <property type="term" value="P:protein secretion"/>
    <property type="evidence" value="ECO:0007669"/>
    <property type="project" value="TreeGrafter"/>
</dbReference>
<evidence type="ECO:0000313" key="2">
    <source>
        <dbReference type="Proteomes" id="UP000541352"/>
    </source>
</evidence>
<dbReference type="AlphaFoldDB" id="A0A7W6ET55"/>
<dbReference type="RefSeq" id="WP_183978478.1">
    <property type="nucleotide sequence ID" value="NZ_JACIBY010000014.1"/>
</dbReference>
<accession>A0A7W6ET55</accession>
<dbReference type="GO" id="GO:0007030">
    <property type="term" value="P:Golgi organization"/>
    <property type="evidence" value="ECO:0007669"/>
    <property type="project" value="TreeGrafter"/>
</dbReference>
<name>A0A7W6ET55_9BACT</name>
<dbReference type="Pfam" id="PF05742">
    <property type="entry name" value="TANGO2"/>
    <property type="match status" value="1"/>
</dbReference>